<evidence type="ECO:0000256" key="2">
    <source>
        <dbReference type="PROSITE-ProRule" id="PRU00708"/>
    </source>
</evidence>
<organism evidence="3 4">
    <name type="scientific">Ensete ventricosum</name>
    <name type="common">Abyssinian banana</name>
    <name type="synonym">Musa ensete</name>
    <dbReference type="NCBI Taxonomy" id="4639"/>
    <lineage>
        <taxon>Eukaryota</taxon>
        <taxon>Viridiplantae</taxon>
        <taxon>Streptophyta</taxon>
        <taxon>Embryophyta</taxon>
        <taxon>Tracheophyta</taxon>
        <taxon>Spermatophyta</taxon>
        <taxon>Magnoliopsida</taxon>
        <taxon>Liliopsida</taxon>
        <taxon>Zingiberales</taxon>
        <taxon>Musaceae</taxon>
        <taxon>Ensete</taxon>
    </lineage>
</organism>
<evidence type="ECO:0000313" key="4">
    <source>
        <dbReference type="Proteomes" id="UP000287651"/>
    </source>
</evidence>
<dbReference type="NCBIfam" id="TIGR00756">
    <property type="entry name" value="PPR"/>
    <property type="match status" value="1"/>
</dbReference>
<gene>
    <name evidence="3" type="ORF">B296_00047803</name>
</gene>
<dbReference type="GO" id="GO:0009451">
    <property type="term" value="P:RNA modification"/>
    <property type="evidence" value="ECO:0007669"/>
    <property type="project" value="InterPro"/>
</dbReference>
<evidence type="ECO:0000313" key="3">
    <source>
        <dbReference type="EMBL" id="RRT49496.1"/>
    </source>
</evidence>
<evidence type="ECO:0000256" key="1">
    <source>
        <dbReference type="ARBA" id="ARBA00022737"/>
    </source>
</evidence>
<dbReference type="InterPro" id="IPR046960">
    <property type="entry name" value="PPR_At4g14850-like_plant"/>
</dbReference>
<dbReference type="AlphaFoldDB" id="A0A426YCS4"/>
<proteinExistence type="predicted"/>
<keyword evidence="1" id="KW-0677">Repeat</keyword>
<dbReference type="GO" id="GO:0003723">
    <property type="term" value="F:RNA binding"/>
    <property type="evidence" value="ECO:0007669"/>
    <property type="project" value="InterPro"/>
</dbReference>
<reference evidence="3 4" key="1">
    <citation type="journal article" date="2014" name="Agronomy (Basel)">
        <title>A Draft Genome Sequence for Ensete ventricosum, the Drought-Tolerant Tree Against Hunger.</title>
        <authorList>
            <person name="Harrison J."/>
            <person name="Moore K.A."/>
            <person name="Paszkiewicz K."/>
            <person name="Jones T."/>
            <person name="Grant M."/>
            <person name="Ambacheew D."/>
            <person name="Muzemil S."/>
            <person name="Studholme D.J."/>
        </authorList>
    </citation>
    <scope>NUCLEOTIDE SEQUENCE [LARGE SCALE GENOMIC DNA]</scope>
</reference>
<dbReference type="Proteomes" id="UP000287651">
    <property type="component" value="Unassembled WGS sequence"/>
</dbReference>
<dbReference type="InterPro" id="IPR002885">
    <property type="entry name" value="PPR_rpt"/>
</dbReference>
<dbReference type="PANTHER" id="PTHR47926">
    <property type="entry name" value="PENTATRICOPEPTIDE REPEAT-CONTAINING PROTEIN"/>
    <property type="match status" value="1"/>
</dbReference>
<dbReference type="EMBL" id="AMZH03013311">
    <property type="protein sequence ID" value="RRT49496.1"/>
    <property type="molecule type" value="Genomic_DNA"/>
</dbReference>
<sequence length="218" mass="23700">MPCRDAVSWNTLIAAYDQWGPCEEAIEVFTHMMRSCCKVDRFGVSSVISACANLRFVQNGSALHGLSVKIGLDSHVQVDWVSFVSVLDACEGLLDLEEGSKIHAKIVKSGFGADRIVGSALVALYAKCGCLTHARSVTHSLAAVDDFSWSVLIAEYVKHGCLDCASELFDSMAIKTVPLWNALIGDRAEPDVVTENIELLASVYFSHFGRTKFQHGAD</sequence>
<name>A0A426YCS4_ENSVE</name>
<dbReference type="Gene3D" id="1.25.40.10">
    <property type="entry name" value="Tetratricopeptide repeat domain"/>
    <property type="match status" value="2"/>
</dbReference>
<protein>
    <recommendedName>
        <fullName evidence="5">Pentatricopeptide repeat-containing protein</fullName>
    </recommendedName>
</protein>
<dbReference type="InterPro" id="IPR011990">
    <property type="entry name" value="TPR-like_helical_dom_sf"/>
</dbReference>
<feature type="repeat" description="PPR" evidence="2">
    <location>
        <begin position="145"/>
        <end position="179"/>
    </location>
</feature>
<comment type="caution">
    <text evidence="3">The sequence shown here is derived from an EMBL/GenBank/DDBJ whole genome shotgun (WGS) entry which is preliminary data.</text>
</comment>
<feature type="repeat" description="PPR" evidence="2">
    <location>
        <begin position="5"/>
        <end position="39"/>
    </location>
</feature>
<evidence type="ECO:0008006" key="5">
    <source>
        <dbReference type="Google" id="ProtNLM"/>
    </source>
</evidence>
<dbReference type="PROSITE" id="PS51375">
    <property type="entry name" value="PPR"/>
    <property type="match status" value="2"/>
</dbReference>
<accession>A0A426YCS4</accession>
<dbReference type="Pfam" id="PF01535">
    <property type="entry name" value="PPR"/>
    <property type="match status" value="2"/>
</dbReference>